<feature type="domain" description="DUF6472" evidence="1">
    <location>
        <begin position="4"/>
        <end position="59"/>
    </location>
</feature>
<organism evidence="2 3">
    <name type="scientific">Wansuia hejianensis</name>
    <dbReference type="NCBI Taxonomy" id="2763667"/>
    <lineage>
        <taxon>Bacteria</taxon>
        <taxon>Bacillati</taxon>
        <taxon>Bacillota</taxon>
        <taxon>Clostridia</taxon>
        <taxon>Lachnospirales</taxon>
        <taxon>Lachnospiraceae</taxon>
        <taxon>Wansuia</taxon>
    </lineage>
</organism>
<dbReference type="Pfam" id="PF20076">
    <property type="entry name" value="DUF6472"/>
    <property type="match status" value="1"/>
</dbReference>
<evidence type="ECO:0000313" key="3">
    <source>
        <dbReference type="Proteomes" id="UP000515860"/>
    </source>
</evidence>
<accession>A0A7G9GIG3</accession>
<evidence type="ECO:0000313" key="2">
    <source>
        <dbReference type="EMBL" id="QNM10595.1"/>
    </source>
</evidence>
<evidence type="ECO:0000259" key="1">
    <source>
        <dbReference type="Pfam" id="PF20076"/>
    </source>
</evidence>
<keyword evidence="3" id="KW-1185">Reference proteome</keyword>
<gene>
    <name evidence="2" type="ORF">H9Q79_02925</name>
</gene>
<dbReference type="KEGG" id="whj:H9Q79_02925"/>
<dbReference type="Proteomes" id="UP000515860">
    <property type="component" value="Chromosome"/>
</dbReference>
<proteinExistence type="predicted"/>
<reference evidence="2 3" key="1">
    <citation type="submission" date="2020-08" db="EMBL/GenBank/DDBJ databases">
        <authorList>
            <person name="Liu C."/>
            <person name="Sun Q."/>
        </authorList>
    </citation>
    <scope>NUCLEOTIDE SEQUENCE [LARGE SCALE GENOMIC DNA]</scope>
    <source>
        <strain evidence="2 3">NSJ-29</strain>
    </source>
</reference>
<protein>
    <recommendedName>
        <fullName evidence="1">DUF6472 domain-containing protein</fullName>
    </recommendedName>
</protein>
<dbReference type="InterPro" id="IPR045525">
    <property type="entry name" value="DUF6472"/>
</dbReference>
<dbReference type="EMBL" id="CP060635">
    <property type="protein sequence ID" value="QNM10595.1"/>
    <property type="molecule type" value="Genomic_DNA"/>
</dbReference>
<name>A0A7G9GIG3_9FIRM</name>
<sequence length="59" mass="7214">MMGTSCENCAFYAWDEDYECYICEMDLDEDEMVRFLQDTYYDCPYYRNGDEYAVVRKQI</sequence>
<dbReference type="AlphaFoldDB" id="A0A7G9GIG3"/>